<dbReference type="HAMAP" id="MF_00055">
    <property type="entry name" value="MEMO1"/>
    <property type="match status" value="1"/>
</dbReference>
<organism evidence="3 4">
    <name type="scientific">Shewanella schlegeliana</name>
    <dbReference type="NCBI Taxonomy" id="190308"/>
    <lineage>
        <taxon>Bacteria</taxon>
        <taxon>Pseudomonadati</taxon>
        <taxon>Pseudomonadota</taxon>
        <taxon>Gammaproteobacteria</taxon>
        <taxon>Alteromonadales</taxon>
        <taxon>Shewanellaceae</taxon>
        <taxon>Shewanella</taxon>
    </lineage>
</organism>
<keyword evidence="4" id="KW-1185">Reference proteome</keyword>
<dbReference type="CDD" id="cd07361">
    <property type="entry name" value="MEMO_like"/>
    <property type="match status" value="1"/>
</dbReference>
<protein>
    <recommendedName>
        <fullName evidence="2">MEMO1 family protein JMA39_04090</fullName>
    </recommendedName>
</protein>
<comment type="caution">
    <text evidence="3">The sequence shown here is derived from an EMBL/GenBank/DDBJ whole genome shotgun (WGS) entry which is preliminary data.</text>
</comment>
<evidence type="ECO:0000313" key="4">
    <source>
        <dbReference type="Proteomes" id="UP000604898"/>
    </source>
</evidence>
<dbReference type="EMBL" id="JAESVD010000002">
    <property type="protein sequence ID" value="MBL4912316.1"/>
    <property type="molecule type" value="Genomic_DNA"/>
</dbReference>
<dbReference type="NCBIfam" id="TIGR04336">
    <property type="entry name" value="AmmeMemoSam_B"/>
    <property type="match status" value="1"/>
</dbReference>
<dbReference type="Proteomes" id="UP000604898">
    <property type="component" value="Unassembled WGS sequence"/>
</dbReference>
<dbReference type="RefSeq" id="WP_202720555.1">
    <property type="nucleotide sequence ID" value="NZ_BPEX01000001.1"/>
</dbReference>
<evidence type="ECO:0000256" key="2">
    <source>
        <dbReference type="HAMAP-Rule" id="MF_00055"/>
    </source>
</evidence>
<name>A0ABS1SUU7_9GAMM</name>
<sequence>MFASVRPAAVAGLFYPAAPDELRAMLEGYLARARMSLISQANTQHSQAKNLDSTNSSGSINTLNSPKVIIVPHAGYIYSGLVAAHAYALIESMAATVNKVLLIGPAHRVYLQGGALPQNHYFETPLGQISIDKRSVEMLESNPHVTVSDLPHSQEHSLEVQLPFLQHCLNQFELIPLLIGESDPQGMAKLLELLWGGEETLVVVSTDLSHFHHYAEATSLDKLTCQKILQAQETIFPEQACGSSSLNALQPQLKRHQLCLTQLSYQNSGDTAGDKDRVVGYASFASR</sequence>
<accession>A0ABS1SUU7</accession>
<dbReference type="PANTHER" id="PTHR11060">
    <property type="entry name" value="PROTEIN MEMO1"/>
    <property type="match status" value="1"/>
</dbReference>
<reference evidence="3 4" key="1">
    <citation type="submission" date="2021-01" db="EMBL/GenBank/DDBJ databases">
        <title>Genome sequence of Shewanella schlegeliana JCM 11561.</title>
        <authorList>
            <person name="Zhang H."/>
            <person name="Li C."/>
        </authorList>
    </citation>
    <scope>NUCLEOTIDE SEQUENCE [LARGE SCALE GENOMIC DNA]</scope>
    <source>
        <strain evidence="3 4">JCM 11561</strain>
    </source>
</reference>
<comment type="similarity">
    <text evidence="1 2">Belongs to the MEMO1 family.</text>
</comment>
<dbReference type="PANTHER" id="PTHR11060:SF0">
    <property type="entry name" value="PROTEIN MEMO1"/>
    <property type="match status" value="1"/>
</dbReference>
<gene>
    <name evidence="3" type="primary">amrB</name>
    <name evidence="3" type="ORF">JMA39_04090</name>
</gene>
<dbReference type="Pfam" id="PF01875">
    <property type="entry name" value="Memo"/>
    <property type="match status" value="1"/>
</dbReference>
<dbReference type="Gene3D" id="3.40.830.10">
    <property type="entry name" value="LigB-like"/>
    <property type="match status" value="1"/>
</dbReference>
<dbReference type="InterPro" id="IPR002737">
    <property type="entry name" value="MEMO1_fam"/>
</dbReference>
<evidence type="ECO:0000256" key="1">
    <source>
        <dbReference type="ARBA" id="ARBA00006315"/>
    </source>
</evidence>
<evidence type="ECO:0000313" key="3">
    <source>
        <dbReference type="EMBL" id="MBL4912316.1"/>
    </source>
</evidence>
<proteinExistence type="inferred from homology"/>